<dbReference type="EMBL" id="NEVJ01000003">
    <property type="protein sequence ID" value="OZI19546.1"/>
    <property type="molecule type" value="Genomic_DNA"/>
</dbReference>
<dbReference type="RefSeq" id="WP_179283389.1">
    <property type="nucleotide sequence ID" value="NZ_NEVJ01000003.1"/>
</dbReference>
<dbReference type="GO" id="GO:0019239">
    <property type="term" value="F:deaminase activity"/>
    <property type="evidence" value="ECO:0007669"/>
    <property type="project" value="TreeGrafter"/>
</dbReference>
<organism evidence="2 3">
    <name type="scientific">Bordetella genomosp. 9</name>
    <dbReference type="NCBI Taxonomy" id="1416803"/>
    <lineage>
        <taxon>Bacteria</taxon>
        <taxon>Pseudomonadati</taxon>
        <taxon>Pseudomonadota</taxon>
        <taxon>Betaproteobacteria</taxon>
        <taxon>Burkholderiales</taxon>
        <taxon>Alcaligenaceae</taxon>
        <taxon>Bordetella</taxon>
    </lineage>
</organism>
<dbReference type="InterPro" id="IPR035959">
    <property type="entry name" value="RutC-like_sf"/>
</dbReference>
<dbReference type="NCBIfam" id="TIGR00004">
    <property type="entry name" value="Rid family detoxifying hydrolase"/>
    <property type="match status" value="1"/>
</dbReference>
<dbReference type="PANTHER" id="PTHR11803:SF39">
    <property type="entry name" value="2-IMINOBUTANOATE_2-IMINOPROPANOATE DEAMINASE"/>
    <property type="match status" value="1"/>
</dbReference>
<name>A0A261R3G2_9BORD</name>
<proteinExistence type="inferred from homology"/>
<keyword evidence="3" id="KW-1185">Reference proteome</keyword>
<reference evidence="2" key="1">
    <citation type="submission" date="2017-05" db="EMBL/GenBank/DDBJ databases">
        <title>Complete and WGS of Bordetella genogroups.</title>
        <authorList>
            <person name="Spilker T."/>
            <person name="Lipuma J."/>
        </authorList>
    </citation>
    <scope>NUCLEOTIDE SEQUENCE</scope>
    <source>
        <strain evidence="2">AU21707</strain>
    </source>
</reference>
<comment type="similarity">
    <text evidence="1">Belongs to the RutC family.</text>
</comment>
<dbReference type="InterPro" id="IPR006056">
    <property type="entry name" value="RidA"/>
</dbReference>
<dbReference type="Gene3D" id="3.30.1330.40">
    <property type="entry name" value="RutC-like"/>
    <property type="match status" value="1"/>
</dbReference>
<dbReference type="GO" id="GO:0005829">
    <property type="term" value="C:cytosol"/>
    <property type="evidence" value="ECO:0007669"/>
    <property type="project" value="TreeGrafter"/>
</dbReference>
<protein>
    <submittedName>
        <fullName evidence="2">Enamine deaminase RidA</fullName>
    </submittedName>
</protein>
<dbReference type="InterPro" id="IPR006175">
    <property type="entry name" value="YjgF/YER057c/UK114"/>
</dbReference>
<gene>
    <name evidence="2" type="ORF">CAL26_18215</name>
</gene>
<evidence type="ECO:0000256" key="1">
    <source>
        <dbReference type="ARBA" id="ARBA00010552"/>
    </source>
</evidence>
<dbReference type="PANTHER" id="PTHR11803">
    <property type="entry name" value="2-IMINOBUTANOATE/2-IMINOPROPANOATE DEAMINASE RIDA"/>
    <property type="match status" value="1"/>
</dbReference>
<evidence type="ECO:0000313" key="2">
    <source>
        <dbReference type="EMBL" id="OZI19546.1"/>
    </source>
</evidence>
<dbReference type="CDD" id="cd00448">
    <property type="entry name" value="YjgF_YER057c_UK114_family"/>
    <property type="match status" value="1"/>
</dbReference>
<dbReference type="AlphaFoldDB" id="A0A261R3G2"/>
<dbReference type="Pfam" id="PF01042">
    <property type="entry name" value="Ribonuc_L-PSP"/>
    <property type="match status" value="1"/>
</dbReference>
<comment type="caution">
    <text evidence="2">The sequence shown here is derived from an EMBL/GenBank/DDBJ whole genome shotgun (WGS) entry which is preliminary data.</text>
</comment>
<evidence type="ECO:0000313" key="3">
    <source>
        <dbReference type="Proteomes" id="UP000216857"/>
    </source>
</evidence>
<dbReference type="FunFam" id="3.30.1330.40:FF:000001">
    <property type="entry name" value="L-PSP family endoribonuclease"/>
    <property type="match status" value="1"/>
</dbReference>
<accession>A0A261R3G2</accession>
<dbReference type="STRING" id="1416803.CAL13_07280"/>
<sequence>MIERIQTIDAPLPAGHYSQAIKANGFVFVSGQLPYAPGGERILPDGMAAQARQCLENVRAILEAAGTSLANLVSVQIFIPDVSLWGEVNAVYESVMGDARPARTVVPTTALHYGALIEVNAVAVCP</sequence>
<dbReference type="Proteomes" id="UP000216857">
    <property type="component" value="Unassembled WGS sequence"/>
</dbReference>
<dbReference type="SUPFAM" id="SSF55298">
    <property type="entry name" value="YjgF-like"/>
    <property type="match status" value="1"/>
</dbReference>